<evidence type="ECO:0000313" key="2">
    <source>
        <dbReference type="EMBL" id="SEQ28054.1"/>
    </source>
</evidence>
<dbReference type="Pfam" id="PF02607">
    <property type="entry name" value="B12-binding_2"/>
    <property type="match status" value="1"/>
</dbReference>
<dbReference type="AlphaFoldDB" id="A0A1H9EQS1"/>
<dbReference type="Proteomes" id="UP000198504">
    <property type="component" value="Unassembled WGS sequence"/>
</dbReference>
<dbReference type="Gene3D" id="1.10.1240.10">
    <property type="entry name" value="Methionine synthase domain"/>
    <property type="match status" value="1"/>
</dbReference>
<keyword evidence="3" id="KW-1185">Reference proteome</keyword>
<accession>A0A1H9EQS1</accession>
<dbReference type="GO" id="GO:0046872">
    <property type="term" value="F:metal ion binding"/>
    <property type="evidence" value="ECO:0007669"/>
    <property type="project" value="InterPro"/>
</dbReference>
<dbReference type="InterPro" id="IPR036594">
    <property type="entry name" value="Meth_synthase_dom"/>
</dbReference>
<sequence>MNASDRPVSPTALPALLLAVQGFDTEQVLAILDDEADRHGLDAVVDDVVFPALRVVGTYWEHGFLSVTHEHLFSAAATRWVYARLAVQPRPATAAGHGRPVLLAAGPGDLHVIGLDCLELLLVTRGVRVCNLGAHVPADALVAAATAVDAAAVVVCSHLGPGATSATASLHAVDAAGLALYYAGSSFDSVFIRRRVPGTALLDSVAGSARLLARLADGPTTDASSITRTRSGG</sequence>
<evidence type="ECO:0000259" key="1">
    <source>
        <dbReference type="PROSITE" id="PS51332"/>
    </source>
</evidence>
<evidence type="ECO:0000313" key="3">
    <source>
        <dbReference type="Proteomes" id="UP000198504"/>
    </source>
</evidence>
<dbReference type="RefSeq" id="WP_091178625.1">
    <property type="nucleotide sequence ID" value="NZ_FOFA01000003.1"/>
</dbReference>
<dbReference type="PROSITE" id="PS51332">
    <property type="entry name" value="B12_BINDING"/>
    <property type="match status" value="1"/>
</dbReference>
<dbReference type="InterPro" id="IPR006158">
    <property type="entry name" value="Cobalamin-bd"/>
</dbReference>
<name>A0A1H9EQS1_9ACTN</name>
<feature type="domain" description="B12-binding" evidence="1">
    <location>
        <begin position="98"/>
        <end position="222"/>
    </location>
</feature>
<proteinExistence type="predicted"/>
<dbReference type="Gene3D" id="3.40.50.280">
    <property type="entry name" value="Cobalamin-binding domain"/>
    <property type="match status" value="1"/>
</dbReference>
<dbReference type="GO" id="GO:0031419">
    <property type="term" value="F:cobalamin binding"/>
    <property type="evidence" value="ECO:0007669"/>
    <property type="project" value="InterPro"/>
</dbReference>
<dbReference type="STRING" id="1036181.SAMN05421756_10322"/>
<gene>
    <name evidence="2" type="ORF">SAMN05421756_10322</name>
</gene>
<dbReference type="InterPro" id="IPR003759">
    <property type="entry name" value="Cbl-bd_cap"/>
</dbReference>
<dbReference type="SUPFAM" id="SSF52242">
    <property type="entry name" value="Cobalamin (vitamin B12)-binding domain"/>
    <property type="match status" value="1"/>
</dbReference>
<protein>
    <submittedName>
        <fullName evidence="2">B12 binding domain-containing protein</fullName>
    </submittedName>
</protein>
<dbReference type="OrthoDB" id="9800334at2"/>
<reference evidence="3" key="1">
    <citation type="submission" date="2016-10" db="EMBL/GenBank/DDBJ databases">
        <authorList>
            <person name="Varghese N."/>
            <person name="Submissions S."/>
        </authorList>
    </citation>
    <scope>NUCLEOTIDE SEQUENCE [LARGE SCALE GENOMIC DNA]</scope>
    <source>
        <strain evidence="3">CGMCC 4.6856</strain>
    </source>
</reference>
<dbReference type="EMBL" id="FOFA01000003">
    <property type="protein sequence ID" value="SEQ28054.1"/>
    <property type="molecule type" value="Genomic_DNA"/>
</dbReference>
<organism evidence="2 3">
    <name type="scientific">Microlunatus flavus</name>
    <dbReference type="NCBI Taxonomy" id="1036181"/>
    <lineage>
        <taxon>Bacteria</taxon>
        <taxon>Bacillati</taxon>
        <taxon>Actinomycetota</taxon>
        <taxon>Actinomycetes</taxon>
        <taxon>Propionibacteriales</taxon>
        <taxon>Propionibacteriaceae</taxon>
        <taxon>Microlunatus</taxon>
    </lineage>
</organism>
<dbReference type="InterPro" id="IPR036724">
    <property type="entry name" value="Cobalamin-bd_sf"/>
</dbReference>